<evidence type="ECO:0000313" key="5">
    <source>
        <dbReference type="EMBL" id="MFC3677918.1"/>
    </source>
</evidence>
<evidence type="ECO:0000256" key="1">
    <source>
        <dbReference type="ARBA" id="ARBA00022845"/>
    </source>
</evidence>
<keyword evidence="6" id="KW-1185">Reference proteome</keyword>
<dbReference type="PANTHER" id="PTHR33231:SF1">
    <property type="entry name" value="30S RIBOSOMAL PROTEIN"/>
    <property type="match status" value="1"/>
</dbReference>
<evidence type="ECO:0000256" key="3">
    <source>
        <dbReference type="ARBA" id="ARBA00041148"/>
    </source>
</evidence>
<keyword evidence="1" id="KW-0810">Translation regulation</keyword>
<sequence length="108" mass="12105">MKILTSGQHLDLGDSLRAYIDEKLPVAVAKYMDNAIEAQVVFSREGSMYSCHCSVHVGTGIDAQAEGQDTEIYASFDQALDRLAKQLRRDKRKRRNHHTRVPSADETA</sequence>
<dbReference type="RefSeq" id="WP_379729531.1">
    <property type="nucleotide sequence ID" value="NZ_JBHRYJ010000006.1"/>
</dbReference>
<dbReference type="Gene3D" id="3.30.160.100">
    <property type="entry name" value="Ribosome hibernation promotion factor-like"/>
    <property type="match status" value="1"/>
</dbReference>
<dbReference type="NCBIfam" id="TIGR00741">
    <property type="entry name" value="yfiA"/>
    <property type="match status" value="1"/>
</dbReference>
<dbReference type="EMBL" id="JBHRYJ010000006">
    <property type="protein sequence ID" value="MFC3677918.1"/>
    <property type="molecule type" value="Genomic_DNA"/>
</dbReference>
<name>A0ABV7VLR6_9PROT</name>
<feature type="compositionally biased region" description="Basic residues" evidence="4">
    <location>
        <begin position="87"/>
        <end position="100"/>
    </location>
</feature>
<dbReference type="CDD" id="cd00552">
    <property type="entry name" value="RaiA"/>
    <property type="match status" value="1"/>
</dbReference>
<evidence type="ECO:0000313" key="6">
    <source>
        <dbReference type="Proteomes" id="UP001595711"/>
    </source>
</evidence>
<evidence type="ECO:0000256" key="4">
    <source>
        <dbReference type="SAM" id="MobiDB-lite"/>
    </source>
</evidence>
<proteinExistence type="predicted"/>
<feature type="region of interest" description="Disordered" evidence="4">
    <location>
        <begin position="87"/>
        <end position="108"/>
    </location>
</feature>
<dbReference type="PANTHER" id="PTHR33231">
    <property type="entry name" value="30S RIBOSOMAL PROTEIN"/>
    <property type="match status" value="1"/>
</dbReference>
<reference evidence="6" key="1">
    <citation type="journal article" date="2019" name="Int. J. Syst. Evol. Microbiol.">
        <title>The Global Catalogue of Microorganisms (GCM) 10K type strain sequencing project: providing services to taxonomists for standard genome sequencing and annotation.</title>
        <authorList>
            <consortium name="The Broad Institute Genomics Platform"/>
            <consortium name="The Broad Institute Genome Sequencing Center for Infectious Disease"/>
            <person name="Wu L."/>
            <person name="Ma J."/>
        </authorList>
    </citation>
    <scope>NUCLEOTIDE SEQUENCE [LARGE SCALE GENOMIC DNA]</scope>
    <source>
        <strain evidence="6">KCTC 42182</strain>
    </source>
</reference>
<accession>A0ABV7VLR6</accession>
<comment type="caution">
    <text evidence="5">The sequence shown here is derived from an EMBL/GenBank/DDBJ whole genome shotgun (WGS) entry which is preliminary data.</text>
</comment>
<gene>
    <name evidence="5" type="primary">hpf</name>
    <name evidence="5" type="ORF">ACFOOQ_20360</name>
</gene>
<dbReference type="SUPFAM" id="SSF69754">
    <property type="entry name" value="Ribosome binding protein Y (YfiA homologue)"/>
    <property type="match status" value="1"/>
</dbReference>
<comment type="subunit">
    <text evidence="2">Associates exclusively with 100S ribosomes, which are dimers of 70S ribosomes.</text>
</comment>
<dbReference type="InterPro" id="IPR036567">
    <property type="entry name" value="RHF-like"/>
</dbReference>
<evidence type="ECO:0000256" key="2">
    <source>
        <dbReference type="ARBA" id="ARBA00038695"/>
    </source>
</evidence>
<dbReference type="InterPro" id="IPR050574">
    <property type="entry name" value="HPF/YfiA_ribosome-assoc"/>
</dbReference>
<protein>
    <recommendedName>
        <fullName evidence="3">Ribosome hibernation promoting factor</fullName>
    </recommendedName>
</protein>
<organism evidence="5 6">
    <name type="scientific">Ferrovibrio xuzhouensis</name>
    <dbReference type="NCBI Taxonomy" id="1576914"/>
    <lineage>
        <taxon>Bacteria</taxon>
        <taxon>Pseudomonadati</taxon>
        <taxon>Pseudomonadota</taxon>
        <taxon>Alphaproteobacteria</taxon>
        <taxon>Rhodospirillales</taxon>
        <taxon>Rhodospirillaceae</taxon>
        <taxon>Ferrovibrio</taxon>
    </lineage>
</organism>
<dbReference type="InterPro" id="IPR003489">
    <property type="entry name" value="RHF/RaiA"/>
</dbReference>
<dbReference type="Proteomes" id="UP001595711">
    <property type="component" value="Unassembled WGS sequence"/>
</dbReference>
<dbReference type="Pfam" id="PF02482">
    <property type="entry name" value="Ribosomal_S30AE"/>
    <property type="match status" value="1"/>
</dbReference>